<name>A0A3Q0EPF1_VIGRR</name>
<evidence type="ECO:0000256" key="2">
    <source>
        <dbReference type="ARBA" id="ARBA00001970"/>
    </source>
</evidence>
<dbReference type="GeneID" id="111241154"/>
<dbReference type="AlphaFoldDB" id="A0A3Q0EPF1"/>
<evidence type="ECO:0000313" key="13">
    <source>
        <dbReference type="Proteomes" id="UP000087766"/>
    </source>
</evidence>
<keyword evidence="5" id="KW-0349">Heme</keyword>
<dbReference type="EC" id="1.11.1.7" evidence="3"/>
<evidence type="ECO:0000256" key="10">
    <source>
        <dbReference type="RuleBase" id="RU004241"/>
    </source>
</evidence>
<keyword evidence="6 9" id="KW-0479">Metal-binding</keyword>
<reference evidence="14" key="1">
    <citation type="submission" date="2025-08" db="UniProtKB">
        <authorList>
            <consortium name="RefSeq"/>
        </authorList>
    </citation>
    <scope>IDENTIFICATION</scope>
    <source>
        <tissue evidence="14">Leaf</tissue>
    </source>
</reference>
<feature type="binding site" evidence="9">
    <location>
        <position position="172"/>
    </location>
    <ligand>
        <name>Ca(2+)</name>
        <dbReference type="ChEBI" id="CHEBI:29108"/>
        <label>1</label>
    </ligand>
</feature>
<evidence type="ECO:0000256" key="1">
    <source>
        <dbReference type="ARBA" id="ARBA00000189"/>
    </source>
</evidence>
<keyword evidence="9" id="KW-0106">Calcium</keyword>
<evidence type="ECO:0000256" key="11">
    <source>
        <dbReference type="SAM" id="MobiDB-lite"/>
    </source>
</evidence>
<evidence type="ECO:0000259" key="12">
    <source>
        <dbReference type="PROSITE" id="PS50873"/>
    </source>
</evidence>
<comment type="cofactor">
    <cofactor evidence="2">
        <name>heme b</name>
        <dbReference type="ChEBI" id="CHEBI:60344"/>
    </cofactor>
</comment>
<keyword evidence="8" id="KW-0408">Iron</keyword>
<organism evidence="13 14">
    <name type="scientific">Vigna radiata var. radiata</name>
    <name type="common">Mung bean</name>
    <name type="synonym">Phaseolus aureus</name>
    <dbReference type="NCBI Taxonomy" id="3916"/>
    <lineage>
        <taxon>Eukaryota</taxon>
        <taxon>Viridiplantae</taxon>
        <taxon>Streptophyta</taxon>
        <taxon>Embryophyta</taxon>
        <taxon>Tracheophyta</taxon>
        <taxon>Spermatophyta</taxon>
        <taxon>Magnoliopsida</taxon>
        <taxon>eudicotyledons</taxon>
        <taxon>Gunneridae</taxon>
        <taxon>Pentapetalae</taxon>
        <taxon>rosids</taxon>
        <taxon>fabids</taxon>
        <taxon>Fabales</taxon>
        <taxon>Fabaceae</taxon>
        <taxon>Papilionoideae</taxon>
        <taxon>50 kb inversion clade</taxon>
        <taxon>NPAAA clade</taxon>
        <taxon>indigoferoid/millettioid clade</taxon>
        <taxon>Phaseoleae</taxon>
        <taxon>Vigna</taxon>
    </lineage>
</organism>
<feature type="binding site" evidence="9">
    <location>
        <position position="187"/>
    </location>
    <ligand>
        <name>Ca(2+)</name>
        <dbReference type="ChEBI" id="CHEBI:29108"/>
        <label>1</label>
    </ligand>
</feature>
<dbReference type="SUPFAM" id="SSF48113">
    <property type="entry name" value="Heme-dependent peroxidases"/>
    <property type="match status" value="1"/>
</dbReference>
<evidence type="ECO:0000256" key="9">
    <source>
        <dbReference type="PIRSR" id="PIRSR600823-3"/>
    </source>
</evidence>
<dbReference type="KEGG" id="vra:111241154"/>
<feature type="binding site" evidence="9">
    <location>
        <position position="176"/>
    </location>
    <ligand>
        <name>Ca(2+)</name>
        <dbReference type="ChEBI" id="CHEBI:29108"/>
        <label>1</label>
    </ligand>
</feature>
<dbReference type="OrthoDB" id="2113341at2759"/>
<dbReference type="GO" id="GO:0140825">
    <property type="term" value="F:lactoperoxidase activity"/>
    <property type="evidence" value="ECO:0007669"/>
    <property type="project" value="UniProtKB-EC"/>
</dbReference>
<dbReference type="GO" id="GO:0006979">
    <property type="term" value="P:response to oxidative stress"/>
    <property type="evidence" value="ECO:0007669"/>
    <property type="project" value="InterPro"/>
</dbReference>
<comment type="catalytic activity">
    <reaction evidence="1">
        <text>2 a phenolic donor + H2O2 = 2 a phenolic radical donor + 2 H2O</text>
        <dbReference type="Rhea" id="RHEA:56136"/>
        <dbReference type="ChEBI" id="CHEBI:15377"/>
        <dbReference type="ChEBI" id="CHEBI:16240"/>
        <dbReference type="ChEBI" id="CHEBI:139520"/>
        <dbReference type="ChEBI" id="CHEBI:139521"/>
        <dbReference type="EC" id="1.11.1.7"/>
    </reaction>
</comment>
<dbReference type="PANTHER" id="PTHR31235">
    <property type="entry name" value="PEROXIDASE 25-RELATED"/>
    <property type="match status" value="1"/>
</dbReference>
<accession>A0A3Q0EPF1</accession>
<dbReference type="GO" id="GO:0020037">
    <property type="term" value="F:heme binding"/>
    <property type="evidence" value="ECO:0007669"/>
    <property type="project" value="InterPro"/>
</dbReference>
<feature type="domain" description="Plant heme peroxidase family profile" evidence="12">
    <location>
        <begin position="171"/>
        <end position="228"/>
    </location>
</feature>
<comment type="cofactor">
    <cofactor evidence="9">
        <name>Ca(2+)</name>
        <dbReference type="ChEBI" id="CHEBI:29108"/>
    </cofactor>
    <text evidence="9">Binds 2 calcium ions per subunit.</text>
</comment>
<evidence type="ECO:0000256" key="7">
    <source>
        <dbReference type="ARBA" id="ARBA00023002"/>
    </source>
</evidence>
<evidence type="ECO:0000256" key="6">
    <source>
        <dbReference type="ARBA" id="ARBA00022723"/>
    </source>
</evidence>
<dbReference type="InterPro" id="IPR002016">
    <property type="entry name" value="Haem_peroxidase"/>
</dbReference>
<proteinExistence type="inferred from homology"/>
<evidence type="ECO:0000256" key="5">
    <source>
        <dbReference type="ARBA" id="ARBA00022617"/>
    </source>
</evidence>
<protein>
    <recommendedName>
        <fullName evidence="3">peroxidase</fullName>
        <ecNumber evidence="3">1.11.1.7</ecNumber>
    </recommendedName>
</protein>
<feature type="binding site" evidence="9">
    <location>
        <position position="174"/>
    </location>
    <ligand>
        <name>Ca(2+)</name>
        <dbReference type="ChEBI" id="CHEBI:29108"/>
        <label>1</label>
    </ligand>
</feature>
<gene>
    <name evidence="14" type="primary">LOC111241154</name>
</gene>
<keyword evidence="7" id="KW-0560">Oxidoreductase</keyword>
<evidence type="ECO:0000256" key="3">
    <source>
        <dbReference type="ARBA" id="ARBA00012313"/>
    </source>
</evidence>
<evidence type="ECO:0000313" key="14">
    <source>
        <dbReference type="RefSeq" id="XP_022633733.1"/>
    </source>
</evidence>
<comment type="similarity">
    <text evidence="10">Belongs to the peroxidase family.</text>
</comment>
<dbReference type="STRING" id="3916.A0A3Q0EPF1"/>
<dbReference type="InterPro" id="IPR000823">
    <property type="entry name" value="Peroxidase_pln"/>
</dbReference>
<dbReference type="GO" id="GO:0046872">
    <property type="term" value="F:metal ion binding"/>
    <property type="evidence" value="ECO:0007669"/>
    <property type="project" value="UniProtKB-KW"/>
</dbReference>
<dbReference type="RefSeq" id="XP_022633733.1">
    <property type="nucleotide sequence ID" value="XM_022778012.1"/>
</dbReference>
<dbReference type="Proteomes" id="UP000087766">
    <property type="component" value="Unplaced"/>
</dbReference>
<dbReference type="InterPro" id="IPR010255">
    <property type="entry name" value="Haem_peroxidase_sf"/>
</dbReference>
<keyword evidence="4" id="KW-0575">Peroxidase</keyword>
<dbReference type="Pfam" id="PF00141">
    <property type="entry name" value="peroxidase"/>
    <property type="match status" value="1"/>
</dbReference>
<sequence>MAYLSKLRVAPNLHLAERTREPFLSIVASLRQRRQTTRPPPTTKPSSHHDSTLMEPPTHHVAIKPKTILQAIGQIGGKHKLKKGFRERNETENENVNTRHVVTEIPAKHSSNDFLARIDAKTKSFEQVFRAMEKGLDIRPSVNCPHVSCGCRASCDLCEKRLQHNRYWKKRGCDGSVLLNSTNNQAEKNAPLNLTVRGFDFIDRIKSLGVVSCADILTLAGRDTILATVRAQSLSKKLKYNHKRLLLRLYLHFHFDNKKLLVMAFRVDPFRKFQTLLLDLF</sequence>
<dbReference type="PROSITE" id="PS50873">
    <property type="entry name" value="PEROXIDASE_4"/>
    <property type="match status" value="1"/>
</dbReference>
<feature type="region of interest" description="Disordered" evidence="11">
    <location>
        <begin position="30"/>
        <end position="56"/>
    </location>
</feature>
<evidence type="ECO:0000256" key="8">
    <source>
        <dbReference type="ARBA" id="ARBA00023004"/>
    </source>
</evidence>
<keyword evidence="13" id="KW-1185">Reference proteome</keyword>
<dbReference type="Gene3D" id="1.10.520.10">
    <property type="match status" value="1"/>
</dbReference>
<evidence type="ECO:0000256" key="4">
    <source>
        <dbReference type="ARBA" id="ARBA00022559"/>
    </source>
</evidence>